<sequence length="242" mass="27618">MSEGKLLAACRKIENILHELRKQECDSEGHEGHGQRAAEFLKQIRSLDDERALGRFLQRGKHLLELMVRERIPSVEEFRNLLDDSCPQIINCDAKPIVPSGLKIWEHTKQGMVEWRPERFQFYRSPLQEGCWQLGKGCSGSVLLQELRDKNKQVCNACLADWLLGNPRFVLGDKWREGHCSLVRVIFWGTIFSEVSGKKRYVKHLSFGGPFGLHTGVIELDQVRFTGGTNFDQDSPALIMVG</sequence>
<organism evidence="1 2">
    <name type="scientific">candidate division Kazan bacterium RIFCSPLOWO2_01_FULL_45_19</name>
    <dbReference type="NCBI Taxonomy" id="1798538"/>
    <lineage>
        <taxon>Bacteria</taxon>
        <taxon>Bacteria division Kazan-3B-28</taxon>
    </lineage>
</organism>
<name>A0A1F4NQX4_UNCK3</name>
<evidence type="ECO:0000313" key="1">
    <source>
        <dbReference type="EMBL" id="OGB73292.1"/>
    </source>
</evidence>
<comment type="caution">
    <text evidence="1">The sequence shown here is derived from an EMBL/GenBank/DDBJ whole genome shotgun (WGS) entry which is preliminary data.</text>
</comment>
<reference evidence="1 2" key="1">
    <citation type="journal article" date="2016" name="Nat. Commun.">
        <title>Thousands of microbial genomes shed light on interconnected biogeochemical processes in an aquifer system.</title>
        <authorList>
            <person name="Anantharaman K."/>
            <person name="Brown C.T."/>
            <person name="Hug L.A."/>
            <person name="Sharon I."/>
            <person name="Castelle C.J."/>
            <person name="Probst A.J."/>
            <person name="Thomas B.C."/>
            <person name="Singh A."/>
            <person name="Wilkins M.J."/>
            <person name="Karaoz U."/>
            <person name="Brodie E.L."/>
            <person name="Williams K.H."/>
            <person name="Hubbard S.S."/>
            <person name="Banfield J.F."/>
        </authorList>
    </citation>
    <scope>NUCLEOTIDE SEQUENCE [LARGE SCALE GENOMIC DNA]</scope>
</reference>
<proteinExistence type="predicted"/>
<accession>A0A1F4NQX4</accession>
<evidence type="ECO:0000313" key="2">
    <source>
        <dbReference type="Proteomes" id="UP000178085"/>
    </source>
</evidence>
<gene>
    <name evidence="1" type="ORF">A3K51_00215</name>
</gene>
<dbReference type="Proteomes" id="UP000178085">
    <property type="component" value="Unassembled WGS sequence"/>
</dbReference>
<dbReference type="AlphaFoldDB" id="A0A1F4NQX4"/>
<dbReference type="EMBL" id="METD01000001">
    <property type="protein sequence ID" value="OGB73292.1"/>
    <property type="molecule type" value="Genomic_DNA"/>
</dbReference>
<protein>
    <submittedName>
        <fullName evidence="1">Uncharacterized protein</fullName>
    </submittedName>
</protein>